<proteinExistence type="predicted"/>
<evidence type="ECO:0000313" key="1">
    <source>
        <dbReference type="EMBL" id="MFD2422717.1"/>
    </source>
</evidence>
<comment type="caution">
    <text evidence="1">The sequence shown here is derived from an EMBL/GenBank/DDBJ whole genome shotgun (WGS) entry which is preliminary data.</text>
</comment>
<organism evidence="1 2">
    <name type="scientific">Amycolatopsis pigmentata</name>
    <dbReference type="NCBI Taxonomy" id="450801"/>
    <lineage>
        <taxon>Bacteria</taxon>
        <taxon>Bacillati</taxon>
        <taxon>Actinomycetota</taxon>
        <taxon>Actinomycetes</taxon>
        <taxon>Pseudonocardiales</taxon>
        <taxon>Pseudonocardiaceae</taxon>
        <taxon>Amycolatopsis</taxon>
    </lineage>
</organism>
<name>A0ABW5GAH1_9PSEU</name>
<reference evidence="2" key="1">
    <citation type="journal article" date="2019" name="Int. J. Syst. Evol. Microbiol.">
        <title>The Global Catalogue of Microorganisms (GCM) 10K type strain sequencing project: providing services to taxonomists for standard genome sequencing and annotation.</title>
        <authorList>
            <consortium name="The Broad Institute Genomics Platform"/>
            <consortium name="The Broad Institute Genome Sequencing Center for Infectious Disease"/>
            <person name="Wu L."/>
            <person name="Ma J."/>
        </authorList>
    </citation>
    <scope>NUCLEOTIDE SEQUENCE [LARGE SCALE GENOMIC DNA]</scope>
    <source>
        <strain evidence="2">CGMCC 4.7645</strain>
    </source>
</reference>
<dbReference type="EMBL" id="JBHUKR010000032">
    <property type="protein sequence ID" value="MFD2422717.1"/>
    <property type="molecule type" value="Genomic_DNA"/>
</dbReference>
<accession>A0ABW5GAH1</accession>
<protein>
    <recommendedName>
        <fullName evidence="3">DUF4241 domain-containing protein</fullName>
    </recommendedName>
</protein>
<gene>
    <name evidence="1" type="ORF">ACFSXZ_40985</name>
</gene>
<dbReference type="Proteomes" id="UP001597417">
    <property type="component" value="Unassembled WGS sequence"/>
</dbReference>
<dbReference type="RefSeq" id="WP_378271960.1">
    <property type="nucleotide sequence ID" value="NZ_JBHUKR010000032.1"/>
</dbReference>
<evidence type="ECO:0000313" key="2">
    <source>
        <dbReference type="Proteomes" id="UP001597417"/>
    </source>
</evidence>
<keyword evidence="2" id="KW-1185">Reference proteome</keyword>
<evidence type="ECO:0008006" key="3">
    <source>
        <dbReference type="Google" id="ProtNLM"/>
    </source>
</evidence>
<sequence>MNAGLDQLARHIAGPLCTERAGGDVCGIDWFDRVGDLVVVDGIVGWMTPELSRDGPFTHEVPPGTYPVYVGGRDYSSKGVSENRVTTVVVPMADANTIVKAEWDEEGYGDYMRLDDYACLWDERASRATLPHWAFGDADKSEAILNIERIVKSPEVLATRGKWPNVVVDPATGANVLAFPIAGDGLTGFEARDHTDEIVCLLLATQ</sequence>